<dbReference type="OrthoDB" id="9777147at2"/>
<feature type="transmembrane region" description="Helical" evidence="3">
    <location>
        <begin position="127"/>
        <end position="148"/>
    </location>
</feature>
<keyword evidence="3" id="KW-0472">Membrane</keyword>
<dbReference type="InterPro" id="IPR000462">
    <property type="entry name" value="CDP-OH_P_trans"/>
</dbReference>
<dbReference type="GO" id="GO:0008654">
    <property type="term" value="P:phospholipid biosynthetic process"/>
    <property type="evidence" value="ECO:0007669"/>
    <property type="project" value="InterPro"/>
</dbReference>
<sequence length="236" mass="25337">MKKHIPNLITLANLFLGCCAVVSILAGQYMAGFWFILGAVLADYADGLVARLLGVYSDLGKELDSIADMVSFGVAPGAIYYMLLLSASGQEGAEGLQWAAAPGFLVSAFSGYRLAKFNLDDRQTDGFIGLPTPSSTMFAAGLMLIYTLDSYGIGHGVVASPYPLYAIIVLQSYLLIAEVPMFALKFKSLRWAGNEVKFIFAGIAALLLIIIREAAFSAVVALYVIFSVARQLVHRS</sequence>
<feature type="transmembrane region" description="Helical" evidence="3">
    <location>
        <begin position="66"/>
        <end position="84"/>
    </location>
</feature>
<comment type="caution">
    <text evidence="4">The sequence shown here is derived from an EMBL/GenBank/DDBJ whole genome shotgun (WGS) entry which is preliminary data.</text>
</comment>
<evidence type="ECO:0000256" key="3">
    <source>
        <dbReference type="SAM" id="Phobius"/>
    </source>
</evidence>
<feature type="transmembrane region" description="Helical" evidence="3">
    <location>
        <begin position="32"/>
        <end position="54"/>
    </location>
</feature>
<accession>A0A5C6RKQ7</accession>
<dbReference type="PROSITE" id="PS00379">
    <property type="entry name" value="CDP_ALCOHOL_P_TRANSF"/>
    <property type="match status" value="1"/>
</dbReference>
<protein>
    <submittedName>
        <fullName evidence="4">CDP-diacylglycerol--serine O-phosphatidyltransferase</fullName>
    </submittedName>
</protein>
<dbReference type="GO" id="GO:0016020">
    <property type="term" value="C:membrane"/>
    <property type="evidence" value="ECO:0007669"/>
    <property type="project" value="InterPro"/>
</dbReference>
<reference evidence="4 5" key="1">
    <citation type="submission" date="2019-08" db="EMBL/GenBank/DDBJ databases">
        <title>Genome of Phaeodactylibacter luteus.</title>
        <authorList>
            <person name="Bowman J.P."/>
        </authorList>
    </citation>
    <scope>NUCLEOTIDE SEQUENCE [LARGE SCALE GENOMIC DNA]</scope>
    <source>
        <strain evidence="4 5">KCTC 42180</strain>
    </source>
</reference>
<dbReference type="Pfam" id="PF01066">
    <property type="entry name" value="CDP-OH_P_transf"/>
    <property type="match status" value="1"/>
</dbReference>
<dbReference type="GO" id="GO:0016780">
    <property type="term" value="F:phosphotransferase activity, for other substituted phosphate groups"/>
    <property type="evidence" value="ECO:0007669"/>
    <property type="project" value="InterPro"/>
</dbReference>
<organism evidence="4 5">
    <name type="scientific">Phaeodactylibacter luteus</name>
    <dbReference type="NCBI Taxonomy" id="1564516"/>
    <lineage>
        <taxon>Bacteria</taxon>
        <taxon>Pseudomonadati</taxon>
        <taxon>Bacteroidota</taxon>
        <taxon>Saprospiria</taxon>
        <taxon>Saprospirales</taxon>
        <taxon>Haliscomenobacteraceae</taxon>
        <taxon>Phaeodactylibacter</taxon>
    </lineage>
</organism>
<evidence type="ECO:0000256" key="2">
    <source>
        <dbReference type="RuleBase" id="RU003750"/>
    </source>
</evidence>
<comment type="similarity">
    <text evidence="2">Belongs to the CDP-alcohol phosphatidyltransferase class-I family.</text>
</comment>
<dbReference type="PROSITE" id="PS51257">
    <property type="entry name" value="PROKAR_LIPOPROTEIN"/>
    <property type="match status" value="1"/>
</dbReference>
<feature type="transmembrane region" description="Helical" evidence="3">
    <location>
        <begin position="198"/>
        <end position="226"/>
    </location>
</feature>
<dbReference type="InterPro" id="IPR043130">
    <property type="entry name" value="CDP-OH_PTrfase_TM_dom"/>
</dbReference>
<dbReference type="Proteomes" id="UP000321580">
    <property type="component" value="Unassembled WGS sequence"/>
</dbReference>
<proteinExistence type="inferred from homology"/>
<feature type="transmembrane region" description="Helical" evidence="3">
    <location>
        <begin position="164"/>
        <end position="186"/>
    </location>
</feature>
<keyword evidence="1 2" id="KW-0808">Transferase</keyword>
<dbReference type="EMBL" id="VOOR01000028">
    <property type="protein sequence ID" value="TXB62525.1"/>
    <property type="molecule type" value="Genomic_DNA"/>
</dbReference>
<evidence type="ECO:0000313" key="4">
    <source>
        <dbReference type="EMBL" id="TXB62525.1"/>
    </source>
</evidence>
<dbReference type="AlphaFoldDB" id="A0A5C6RKQ7"/>
<dbReference type="Gene3D" id="1.20.120.1760">
    <property type="match status" value="1"/>
</dbReference>
<feature type="transmembrane region" description="Helical" evidence="3">
    <location>
        <begin position="7"/>
        <end position="26"/>
    </location>
</feature>
<keyword evidence="3" id="KW-1133">Transmembrane helix</keyword>
<gene>
    <name evidence="4" type="ORF">FRY97_13590</name>
</gene>
<evidence type="ECO:0000313" key="5">
    <source>
        <dbReference type="Proteomes" id="UP000321580"/>
    </source>
</evidence>
<evidence type="ECO:0000256" key="1">
    <source>
        <dbReference type="ARBA" id="ARBA00022679"/>
    </source>
</evidence>
<dbReference type="RefSeq" id="WP_147168094.1">
    <property type="nucleotide sequence ID" value="NZ_VOOR01000028.1"/>
</dbReference>
<keyword evidence="3" id="KW-0812">Transmembrane</keyword>
<keyword evidence="5" id="KW-1185">Reference proteome</keyword>
<dbReference type="InterPro" id="IPR048254">
    <property type="entry name" value="CDP_ALCOHOL_P_TRANSF_CS"/>
</dbReference>
<feature type="transmembrane region" description="Helical" evidence="3">
    <location>
        <begin position="96"/>
        <end position="115"/>
    </location>
</feature>
<name>A0A5C6RKQ7_9BACT</name>